<dbReference type="Pfam" id="PF14588">
    <property type="entry name" value="YjgF_endoribonc"/>
    <property type="match status" value="1"/>
</dbReference>
<feature type="domain" description="Endoribonuclease L-PSP/chorismate mutase-like" evidence="2">
    <location>
        <begin position="13"/>
        <end position="133"/>
    </location>
</feature>
<evidence type="ECO:0000259" key="2">
    <source>
        <dbReference type="Pfam" id="PF14588"/>
    </source>
</evidence>
<dbReference type="PANTHER" id="PTHR43760">
    <property type="entry name" value="ENDORIBONUCLEASE-RELATED"/>
    <property type="match status" value="1"/>
</dbReference>
<evidence type="ECO:0000256" key="1">
    <source>
        <dbReference type="SAM" id="MobiDB-lite"/>
    </source>
</evidence>
<gene>
    <name evidence="3" type="ORF">GCM10007392_15370</name>
</gene>
<dbReference type="InterPro" id="IPR035959">
    <property type="entry name" value="RutC-like_sf"/>
</dbReference>
<reference evidence="3" key="2">
    <citation type="submission" date="2020-09" db="EMBL/GenBank/DDBJ databases">
        <authorList>
            <person name="Sun Q."/>
            <person name="Kim S."/>
        </authorList>
    </citation>
    <scope>NUCLEOTIDE SEQUENCE</scope>
    <source>
        <strain evidence="3">KCTC 22169</strain>
    </source>
</reference>
<dbReference type="SUPFAM" id="SSF55298">
    <property type="entry name" value="YjgF-like"/>
    <property type="match status" value="1"/>
</dbReference>
<evidence type="ECO:0000313" key="4">
    <source>
        <dbReference type="Proteomes" id="UP000626148"/>
    </source>
</evidence>
<comment type="caution">
    <text evidence="3">The sequence shown here is derived from an EMBL/GenBank/DDBJ whole genome shotgun (WGS) entry which is preliminary data.</text>
</comment>
<dbReference type="AlphaFoldDB" id="A0A918K4U1"/>
<evidence type="ECO:0000313" key="3">
    <source>
        <dbReference type="EMBL" id="GGX49042.1"/>
    </source>
</evidence>
<accession>A0A918K4U1</accession>
<name>A0A918K4U1_9GAMM</name>
<feature type="region of interest" description="Disordered" evidence="1">
    <location>
        <begin position="1"/>
        <end position="20"/>
    </location>
</feature>
<reference evidence="3" key="1">
    <citation type="journal article" date="2014" name="Int. J. Syst. Evol. Microbiol.">
        <title>Complete genome sequence of Corynebacterium casei LMG S-19264T (=DSM 44701T), isolated from a smear-ripened cheese.</title>
        <authorList>
            <consortium name="US DOE Joint Genome Institute (JGI-PGF)"/>
            <person name="Walter F."/>
            <person name="Albersmeier A."/>
            <person name="Kalinowski J."/>
            <person name="Ruckert C."/>
        </authorList>
    </citation>
    <scope>NUCLEOTIDE SEQUENCE</scope>
    <source>
        <strain evidence="3">KCTC 22169</strain>
    </source>
</reference>
<dbReference type="RefSeq" id="WP_229805278.1">
    <property type="nucleotide sequence ID" value="NZ_BMXR01000003.1"/>
</dbReference>
<dbReference type="InterPro" id="IPR013813">
    <property type="entry name" value="Endoribo_LPSP/chorism_mut-like"/>
</dbReference>
<keyword evidence="4" id="KW-1185">Reference proteome</keyword>
<dbReference type="CDD" id="cd02199">
    <property type="entry name" value="YjgF_YER057c_UK114_like_1"/>
    <property type="match status" value="1"/>
</dbReference>
<dbReference type="EMBL" id="BMXR01000003">
    <property type="protein sequence ID" value="GGX49042.1"/>
    <property type="molecule type" value="Genomic_DNA"/>
</dbReference>
<dbReference type="PANTHER" id="PTHR43760:SF1">
    <property type="entry name" value="ENDORIBONUCLEASE L-PSP_CHORISMATE MUTASE-LIKE DOMAIN-CONTAINING PROTEIN"/>
    <property type="match status" value="1"/>
</dbReference>
<dbReference type="Proteomes" id="UP000626148">
    <property type="component" value="Unassembled WGS sequence"/>
</dbReference>
<proteinExistence type="predicted"/>
<protein>
    <recommendedName>
        <fullName evidence="2">Endoribonuclease L-PSP/chorismate mutase-like domain-containing protein</fullName>
    </recommendedName>
</protein>
<dbReference type="Gene3D" id="3.30.1330.40">
    <property type="entry name" value="RutC-like"/>
    <property type="match status" value="1"/>
</dbReference>
<organism evidence="3 4">
    <name type="scientific">Saccharospirillum salsuginis</name>
    <dbReference type="NCBI Taxonomy" id="418750"/>
    <lineage>
        <taxon>Bacteria</taxon>
        <taxon>Pseudomonadati</taxon>
        <taxon>Pseudomonadota</taxon>
        <taxon>Gammaproteobacteria</taxon>
        <taxon>Oceanospirillales</taxon>
        <taxon>Saccharospirillaceae</taxon>
        <taxon>Saccharospirillum</taxon>
    </lineage>
</organism>
<sequence>MHTVTQALENRAITLPRPNPPAGNYRPVMVHQGWVAISGQTPKQDGQLVYRGKVGRDLDEPEAIEAARLCGLNLLSQLHVACEGHWDNLLQCMKLTVFVNCTDTFDRMPQIADGVSNLLVELLGDKGLHSRSAVGVASLPGGAAVEVDGLFIVRAD</sequence>